<organism evidence="1 2">
    <name type="scientific">Streptomyces antnestii</name>
    <dbReference type="NCBI Taxonomy" id="2494256"/>
    <lineage>
        <taxon>Bacteria</taxon>
        <taxon>Bacillati</taxon>
        <taxon>Actinomycetota</taxon>
        <taxon>Actinomycetes</taxon>
        <taxon>Kitasatosporales</taxon>
        <taxon>Streptomycetaceae</taxon>
        <taxon>Streptomyces</taxon>
    </lineage>
</organism>
<evidence type="ECO:0000313" key="2">
    <source>
        <dbReference type="Proteomes" id="UP000283128"/>
    </source>
</evidence>
<dbReference type="InterPro" id="IPR058154">
    <property type="entry name" value="Bxb1_TTP-like"/>
</dbReference>
<dbReference type="AlphaFoldDB" id="A0A437PYV7"/>
<dbReference type="Proteomes" id="UP000283128">
    <property type="component" value="Unassembled WGS sequence"/>
</dbReference>
<reference evidence="1 2" key="1">
    <citation type="submission" date="2019-01" db="EMBL/GenBank/DDBJ databases">
        <title>Genome sequences of Streptomyces and Rhizobium isolates collected from root and soil.</title>
        <authorList>
            <person name="Chhettri S."/>
            <person name="Sevigny J.L."/>
            <person name="Sen A."/>
            <person name="Ennis N."/>
            <person name="Tisa L."/>
        </authorList>
    </citation>
    <scope>NUCLEOTIDE SEQUENCE [LARGE SCALE GENOMIC DNA]</scope>
    <source>
        <strain evidence="1 2">San01</strain>
    </source>
</reference>
<dbReference type="EMBL" id="RZYA01000003">
    <property type="protein sequence ID" value="RVU27436.1"/>
    <property type="molecule type" value="Genomic_DNA"/>
</dbReference>
<name>A0A437PYV7_9ACTN</name>
<sequence length="200" mass="21520">MAAPNTSSQIRVPGTGKVLVAAFNPTTPAAAPADTSVPWAAAWTELGYTSTDGVKLAKKDKIDQVDGWQSVSALRYIYSDRELTLKFQLMQFNKNTLPFFMGGGATATAPTPAEAGTYKYDLTTNPAADERALGFEFTDVQNGTAVVYRLIVPRGQVTDTEEISMTRTGAMKLGITFTAFAQDDTTKPLATWLMKDGAYA</sequence>
<protein>
    <submittedName>
        <fullName evidence="1">Phage tail protein</fullName>
    </submittedName>
</protein>
<comment type="caution">
    <text evidence="1">The sequence shown here is derived from an EMBL/GenBank/DDBJ whole genome shotgun (WGS) entry which is preliminary data.</text>
</comment>
<evidence type="ECO:0000313" key="1">
    <source>
        <dbReference type="EMBL" id="RVU27436.1"/>
    </source>
</evidence>
<dbReference type="OrthoDB" id="4130395at2"/>
<proteinExistence type="predicted"/>
<dbReference type="RefSeq" id="WP_127827694.1">
    <property type="nucleotide sequence ID" value="NZ_RZYA01000003.1"/>
</dbReference>
<gene>
    <name evidence="1" type="ORF">EOT10_09745</name>
</gene>
<dbReference type="Pfam" id="PF25681">
    <property type="entry name" value="Phage_TTP_17"/>
    <property type="match status" value="1"/>
</dbReference>
<accession>A0A437PYV7</accession>
<keyword evidence="2" id="KW-1185">Reference proteome</keyword>